<dbReference type="Proteomes" id="UP001267290">
    <property type="component" value="Unassembled WGS sequence"/>
</dbReference>
<comment type="caution">
    <text evidence="1">The sequence shown here is derived from an EMBL/GenBank/DDBJ whole genome shotgun (WGS) entry which is preliminary data.</text>
</comment>
<gene>
    <name evidence="1" type="ORF">J2736_002541</name>
</gene>
<organism evidence="1 2">
    <name type="scientific">Paenibacillus qinlingensis</name>
    <dbReference type="NCBI Taxonomy" id="1837343"/>
    <lineage>
        <taxon>Bacteria</taxon>
        <taxon>Bacillati</taxon>
        <taxon>Bacillota</taxon>
        <taxon>Bacilli</taxon>
        <taxon>Bacillales</taxon>
        <taxon>Paenibacillaceae</taxon>
        <taxon>Paenibacillus</taxon>
    </lineage>
</organism>
<dbReference type="RefSeq" id="WP_310226976.1">
    <property type="nucleotide sequence ID" value="NZ_JAVDSB010000003.1"/>
</dbReference>
<evidence type="ECO:0000313" key="2">
    <source>
        <dbReference type="Proteomes" id="UP001267290"/>
    </source>
</evidence>
<dbReference type="EMBL" id="JAVDSB010000003">
    <property type="protein sequence ID" value="MDR6551354.1"/>
    <property type="molecule type" value="Genomic_DNA"/>
</dbReference>
<evidence type="ECO:0000313" key="1">
    <source>
        <dbReference type="EMBL" id="MDR6551354.1"/>
    </source>
</evidence>
<proteinExistence type="predicted"/>
<sequence>MRNNKMEFKIGLMMDLPDGKIPGFYAQIVKALAGKVELFDRDKELLIVSNEEQQRAVLAVMAQFNIETTLMDLRLLDDEAELTDLFSDYGFTSRADRNYLYDKIVIPFRFTANSPSAEVDQAARQVEEHLIAQYKDGEHDVYVVDRQLEELMHGIAKAYRCSIEILR</sequence>
<name>A0ABU1NV53_9BACL</name>
<keyword evidence="2" id="KW-1185">Reference proteome</keyword>
<protein>
    <submittedName>
        <fullName evidence="1">Uncharacterized protein</fullName>
    </submittedName>
</protein>
<accession>A0ABU1NV53</accession>
<reference evidence="1 2" key="1">
    <citation type="submission" date="2023-07" db="EMBL/GenBank/DDBJ databases">
        <title>Sorghum-associated microbial communities from plants grown in Nebraska, USA.</title>
        <authorList>
            <person name="Schachtman D."/>
        </authorList>
    </citation>
    <scope>NUCLEOTIDE SEQUENCE [LARGE SCALE GENOMIC DNA]</scope>
    <source>
        <strain evidence="1 2">CC258</strain>
    </source>
</reference>